<dbReference type="EMBL" id="JOKZ01000016">
    <property type="protein sequence ID" value="KKP06885.1"/>
    <property type="molecule type" value="Genomic_DNA"/>
</dbReference>
<name>A0A0F9XQV6_TRIHA</name>
<dbReference type="Gene3D" id="1.10.220.10">
    <property type="entry name" value="Annexin"/>
    <property type="match status" value="4"/>
</dbReference>
<dbReference type="InterPro" id="IPR001464">
    <property type="entry name" value="Annexin"/>
</dbReference>
<dbReference type="SMART" id="SM00335">
    <property type="entry name" value="ANX"/>
    <property type="match status" value="3"/>
</dbReference>
<dbReference type="Pfam" id="PF00191">
    <property type="entry name" value="Annexin"/>
    <property type="match status" value="3"/>
</dbReference>
<evidence type="ECO:0000256" key="3">
    <source>
        <dbReference type="ARBA" id="ARBA00023216"/>
    </source>
</evidence>
<dbReference type="GO" id="GO:0005544">
    <property type="term" value="F:calcium-dependent phospholipid binding"/>
    <property type="evidence" value="ECO:0007669"/>
    <property type="project" value="InterPro"/>
</dbReference>
<organism evidence="5 6">
    <name type="scientific">Trichoderma harzianum</name>
    <name type="common">Hypocrea lixii</name>
    <dbReference type="NCBI Taxonomy" id="5544"/>
    <lineage>
        <taxon>Eukaryota</taxon>
        <taxon>Fungi</taxon>
        <taxon>Dikarya</taxon>
        <taxon>Ascomycota</taxon>
        <taxon>Pezizomycotina</taxon>
        <taxon>Sordariomycetes</taxon>
        <taxon>Hypocreomycetidae</taxon>
        <taxon>Hypocreales</taxon>
        <taxon>Hypocreaceae</taxon>
        <taxon>Trichoderma</taxon>
    </lineage>
</organism>
<dbReference type="GO" id="GO:0005509">
    <property type="term" value="F:calcium ion binding"/>
    <property type="evidence" value="ECO:0007669"/>
    <property type="project" value="InterPro"/>
</dbReference>
<comment type="caution">
    <text evidence="5">The sequence shown here is derived from an EMBL/GenBank/DDBJ whole genome shotgun (WGS) entry which is preliminary data.</text>
</comment>
<dbReference type="GO" id="GO:0005886">
    <property type="term" value="C:plasma membrane"/>
    <property type="evidence" value="ECO:0007669"/>
    <property type="project" value="TreeGrafter"/>
</dbReference>
<accession>A0A0F9XQV6</accession>
<evidence type="ECO:0000256" key="1">
    <source>
        <dbReference type="ARBA" id="ARBA00007831"/>
    </source>
</evidence>
<gene>
    <name evidence="5" type="ORF">THAR02_00966</name>
</gene>
<comment type="similarity">
    <text evidence="1">Belongs to the annexin family.</text>
</comment>
<dbReference type="OMA" id="HESQNIE"/>
<reference evidence="6" key="1">
    <citation type="journal article" date="2015" name="Genome Announc.">
        <title>Draft whole-genome sequence of the biocontrol agent Trichoderma harzianum T6776.</title>
        <authorList>
            <person name="Baroncelli R."/>
            <person name="Piaggeschi G."/>
            <person name="Fiorini L."/>
            <person name="Bertolini E."/>
            <person name="Zapparata A."/>
            <person name="Pe M.E."/>
            <person name="Sarrocco S."/>
            <person name="Vannacci G."/>
        </authorList>
    </citation>
    <scope>NUCLEOTIDE SEQUENCE [LARGE SCALE GENOMIC DNA]</scope>
    <source>
        <strain evidence="6">T6776</strain>
    </source>
</reference>
<feature type="region of interest" description="Disordered" evidence="4">
    <location>
        <begin position="1"/>
        <end position="40"/>
    </location>
</feature>
<dbReference type="GO" id="GO:0012506">
    <property type="term" value="C:vesicle membrane"/>
    <property type="evidence" value="ECO:0007669"/>
    <property type="project" value="TreeGrafter"/>
</dbReference>
<feature type="compositionally biased region" description="Polar residues" evidence="4">
    <location>
        <begin position="8"/>
        <end position="20"/>
    </location>
</feature>
<dbReference type="InterPro" id="IPR018502">
    <property type="entry name" value="Annexin_repeat"/>
</dbReference>
<dbReference type="SUPFAM" id="SSF47874">
    <property type="entry name" value="Annexin"/>
    <property type="match status" value="1"/>
</dbReference>
<proteinExistence type="inferred from homology"/>
<evidence type="ECO:0008006" key="7">
    <source>
        <dbReference type="Google" id="ProtNLM"/>
    </source>
</evidence>
<dbReference type="PANTHER" id="PTHR10502:SF102">
    <property type="entry name" value="ANNEXIN B11"/>
    <property type="match status" value="1"/>
</dbReference>
<sequence>MRIPIRQFSHTTGHQSQQWDKSPLIPNPNQQLSGHAPVPNLQPSKINIHLTLASPGHHESQNIEITQAINKLQEAMTKTDCENSTLISVFTDPKFQDPQALHQFKYDYDSQTTLDLAEQIEQITQGLFRVTLIALLKGPLDYDVYTLEKALSGEDADKRALNDVLLGRSNANIRGIVRKYNSIPGRDLVQLIGSKVDKDLFRLYNVILAGSRIEDAVLDMTEIDDKMAKIQHLIEGPPTTDLTPGIDILASANAAQLRAMSSAYEKKYQRKLDHDIARKFYGSSTEDALLQMLDFATGRGKSDADGLWNVLRPSTKDDNIFIYRALRLYWGGNERLQEVHAAYKRTYGMRLLDNLNESLSGDYKKLMIALIGEKSTSTYMSR</sequence>
<dbReference type="AlphaFoldDB" id="A0A0F9XQV6"/>
<protein>
    <recommendedName>
        <fullName evidence="7">Annexin</fullName>
    </recommendedName>
</protein>
<dbReference type="OrthoDB" id="37886at2759"/>
<evidence type="ECO:0000256" key="2">
    <source>
        <dbReference type="ARBA" id="ARBA00022737"/>
    </source>
</evidence>
<dbReference type="InterPro" id="IPR037104">
    <property type="entry name" value="Annexin_sf"/>
</dbReference>
<dbReference type="PANTHER" id="PTHR10502">
    <property type="entry name" value="ANNEXIN"/>
    <property type="match status" value="1"/>
</dbReference>
<dbReference type="GO" id="GO:0005634">
    <property type="term" value="C:nucleus"/>
    <property type="evidence" value="ECO:0007669"/>
    <property type="project" value="TreeGrafter"/>
</dbReference>
<dbReference type="PRINTS" id="PR00196">
    <property type="entry name" value="ANNEXIN"/>
</dbReference>
<keyword evidence="3" id="KW-0041">Annexin</keyword>
<dbReference type="GO" id="GO:0005737">
    <property type="term" value="C:cytoplasm"/>
    <property type="evidence" value="ECO:0007669"/>
    <property type="project" value="TreeGrafter"/>
</dbReference>
<evidence type="ECO:0000256" key="4">
    <source>
        <dbReference type="SAM" id="MobiDB-lite"/>
    </source>
</evidence>
<evidence type="ECO:0000313" key="5">
    <source>
        <dbReference type="EMBL" id="KKP06885.1"/>
    </source>
</evidence>
<dbReference type="Proteomes" id="UP000034112">
    <property type="component" value="Unassembled WGS sequence"/>
</dbReference>
<dbReference type="GO" id="GO:0001786">
    <property type="term" value="F:phosphatidylserine binding"/>
    <property type="evidence" value="ECO:0007669"/>
    <property type="project" value="TreeGrafter"/>
</dbReference>
<keyword evidence="2" id="KW-0677">Repeat</keyword>
<evidence type="ECO:0000313" key="6">
    <source>
        <dbReference type="Proteomes" id="UP000034112"/>
    </source>
</evidence>